<organism evidence="2 3">
    <name type="scientific">Pleurodeles waltl</name>
    <name type="common">Iberian ribbed newt</name>
    <dbReference type="NCBI Taxonomy" id="8319"/>
    <lineage>
        <taxon>Eukaryota</taxon>
        <taxon>Metazoa</taxon>
        <taxon>Chordata</taxon>
        <taxon>Craniata</taxon>
        <taxon>Vertebrata</taxon>
        <taxon>Euteleostomi</taxon>
        <taxon>Amphibia</taxon>
        <taxon>Batrachia</taxon>
        <taxon>Caudata</taxon>
        <taxon>Salamandroidea</taxon>
        <taxon>Salamandridae</taxon>
        <taxon>Pleurodelinae</taxon>
        <taxon>Pleurodeles</taxon>
    </lineage>
</organism>
<protein>
    <submittedName>
        <fullName evidence="2">Uncharacterized protein</fullName>
    </submittedName>
</protein>
<proteinExistence type="predicted"/>
<reference evidence="2" key="1">
    <citation type="journal article" date="2022" name="bioRxiv">
        <title>Sequencing and chromosome-scale assembly of the giantPleurodeles waltlgenome.</title>
        <authorList>
            <person name="Brown T."/>
            <person name="Elewa A."/>
            <person name="Iarovenko S."/>
            <person name="Subramanian E."/>
            <person name="Araus A.J."/>
            <person name="Petzold A."/>
            <person name="Susuki M."/>
            <person name="Suzuki K.-i.T."/>
            <person name="Hayashi T."/>
            <person name="Toyoda A."/>
            <person name="Oliveira C."/>
            <person name="Osipova E."/>
            <person name="Leigh N.D."/>
            <person name="Simon A."/>
            <person name="Yun M.H."/>
        </authorList>
    </citation>
    <scope>NUCLEOTIDE SEQUENCE</scope>
    <source>
        <strain evidence="2">20211129_DDA</strain>
        <tissue evidence="2">Liver</tissue>
    </source>
</reference>
<keyword evidence="3" id="KW-1185">Reference proteome</keyword>
<dbReference type="AlphaFoldDB" id="A0AAV7S4U7"/>
<evidence type="ECO:0000313" key="2">
    <source>
        <dbReference type="EMBL" id="KAJ1158028.1"/>
    </source>
</evidence>
<feature type="region of interest" description="Disordered" evidence="1">
    <location>
        <begin position="104"/>
        <end position="261"/>
    </location>
</feature>
<accession>A0AAV7S4U7</accession>
<feature type="compositionally biased region" description="Low complexity" evidence="1">
    <location>
        <begin position="132"/>
        <end position="141"/>
    </location>
</feature>
<feature type="compositionally biased region" description="Polar residues" evidence="1">
    <location>
        <begin position="197"/>
        <end position="224"/>
    </location>
</feature>
<sequence length="261" mass="28931">MTWDCPNPAPFRSSAWLASLTQLRLSTSALQSISSTKGLHRGDPQTRHPTIDASQSLVSAYNQQWSPAHFISKCVLEEELGWSLPCDEHQCKAGLRTFTGPQQLRARHTAAQNQAPKQLRTMPHNHHNGSEPGPTTAQNQAPQPPQQLRTRPHSSSEPGLTTAQSQAPQQLRARHLNHHNSSELGPQQLRTRHHNSSEPGTTTLQNHTPEPATTTAQNQVPQQLRTRHHNSSEPDTTTLQNQTPEPATTTLSNQTPQKIRT</sequence>
<evidence type="ECO:0000256" key="1">
    <source>
        <dbReference type="SAM" id="MobiDB-lite"/>
    </source>
</evidence>
<name>A0AAV7S4U7_PLEWA</name>
<gene>
    <name evidence="2" type="ORF">NDU88_010724</name>
</gene>
<feature type="compositionally biased region" description="Polar residues" evidence="1">
    <location>
        <begin position="153"/>
        <end position="169"/>
    </location>
</feature>
<dbReference type="Proteomes" id="UP001066276">
    <property type="component" value="Chromosome 5"/>
</dbReference>
<feature type="compositionally biased region" description="Polar residues" evidence="1">
    <location>
        <begin position="233"/>
        <end position="261"/>
    </location>
</feature>
<comment type="caution">
    <text evidence="2">The sequence shown here is derived from an EMBL/GenBank/DDBJ whole genome shotgun (WGS) entry which is preliminary data.</text>
</comment>
<dbReference type="EMBL" id="JANPWB010000009">
    <property type="protein sequence ID" value="KAJ1158028.1"/>
    <property type="molecule type" value="Genomic_DNA"/>
</dbReference>
<evidence type="ECO:0000313" key="3">
    <source>
        <dbReference type="Proteomes" id="UP001066276"/>
    </source>
</evidence>